<accession>A0A1X7U109</accession>
<evidence type="ECO:0000313" key="1">
    <source>
        <dbReference type="EnsemblMetazoa" id="Aqu2.1.21050_001"/>
    </source>
</evidence>
<name>A0A1X7U109_AMPQE</name>
<reference evidence="1" key="1">
    <citation type="submission" date="2017-05" db="UniProtKB">
        <authorList>
            <consortium name="EnsemblMetazoa"/>
        </authorList>
    </citation>
    <scope>IDENTIFICATION</scope>
</reference>
<protein>
    <submittedName>
        <fullName evidence="1">Uncharacterized protein</fullName>
    </submittedName>
</protein>
<dbReference type="EnsemblMetazoa" id="Aqu2.1.21050_001">
    <property type="protein sequence ID" value="Aqu2.1.21050_001"/>
    <property type="gene ID" value="Aqu2.1.21050"/>
</dbReference>
<dbReference type="AlphaFoldDB" id="A0A1X7U109"/>
<dbReference type="InParanoid" id="A0A1X7U109"/>
<organism evidence="1">
    <name type="scientific">Amphimedon queenslandica</name>
    <name type="common">Sponge</name>
    <dbReference type="NCBI Taxonomy" id="400682"/>
    <lineage>
        <taxon>Eukaryota</taxon>
        <taxon>Metazoa</taxon>
        <taxon>Porifera</taxon>
        <taxon>Demospongiae</taxon>
        <taxon>Heteroscleromorpha</taxon>
        <taxon>Haplosclerida</taxon>
        <taxon>Niphatidae</taxon>
        <taxon>Amphimedon</taxon>
    </lineage>
</organism>
<proteinExistence type="predicted"/>
<sequence length="78" mass="8727">MNLNNNIQAATCDCVNMSSLTNSLCIQLSFMMDKEKDNNTNALTSFCNNTTLKRRYFIITNISSGTISMHAGTQQRNL</sequence>